<protein>
    <submittedName>
        <fullName evidence="4">GNAT family N-acetyltransferase</fullName>
    </submittedName>
</protein>
<organism evidence="4 5">
    <name type="scientific">Methylomonas albis</name>
    <dbReference type="NCBI Taxonomy" id="1854563"/>
    <lineage>
        <taxon>Bacteria</taxon>
        <taxon>Pseudomonadati</taxon>
        <taxon>Pseudomonadota</taxon>
        <taxon>Gammaproteobacteria</taxon>
        <taxon>Methylococcales</taxon>
        <taxon>Methylococcaceae</taxon>
        <taxon>Methylomonas</taxon>
    </lineage>
</organism>
<keyword evidence="5" id="KW-1185">Reference proteome</keyword>
<gene>
    <name evidence="4" type="ORF">IE877_09935</name>
</gene>
<sequence length="157" mass="17629">MKPFSVRQATLSDLDALVPLFDAYRRFYGKSSDPHAAKSFLRDRFEHGESVLFLAEQDNRATGFVQLYPSFSSVSLARTYILNDLFVDAGFRRQGIAGRLMAAAVEYAAALGAVRLSLSTAVINTEAQALYRRTGWTRDEQFYVYHLPIPAIEPLND</sequence>
<feature type="domain" description="N-acetyltransferase" evidence="3">
    <location>
        <begin position="4"/>
        <end position="156"/>
    </location>
</feature>
<dbReference type="PROSITE" id="PS51186">
    <property type="entry name" value="GNAT"/>
    <property type="match status" value="1"/>
</dbReference>
<dbReference type="Pfam" id="PF00583">
    <property type="entry name" value="Acetyltransf_1"/>
    <property type="match status" value="1"/>
</dbReference>
<dbReference type="PANTHER" id="PTHR43877:SF2">
    <property type="entry name" value="AMINOALKYLPHOSPHONATE N-ACETYLTRANSFERASE-RELATED"/>
    <property type="match status" value="1"/>
</dbReference>
<dbReference type="InterPro" id="IPR000182">
    <property type="entry name" value="GNAT_dom"/>
</dbReference>
<dbReference type="SUPFAM" id="SSF55729">
    <property type="entry name" value="Acyl-CoA N-acyltransferases (Nat)"/>
    <property type="match status" value="1"/>
</dbReference>
<evidence type="ECO:0000259" key="3">
    <source>
        <dbReference type="PROSITE" id="PS51186"/>
    </source>
</evidence>
<keyword evidence="1" id="KW-0808">Transferase</keyword>
<dbReference type="InterPro" id="IPR050832">
    <property type="entry name" value="Bact_Acetyltransf"/>
</dbReference>
<proteinExistence type="predicted"/>
<dbReference type="CDD" id="cd04301">
    <property type="entry name" value="NAT_SF"/>
    <property type="match status" value="1"/>
</dbReference>
<dbReference type="InterPro" id="IPR016181">
    <property type="entry name" value="Acyl_CoA_acyltransferase"/>
</dbReference>
<evidence type="ECO:0000313" key="4">
    <source>
        <dbReference type="EMBL" id="MBD9356205.1"/>
    </source>
</evidence>
<dbReference type="Proteomes" id="UP000652176">
    <property type="component" value="Unassembled WGS sequence"/>
</dbReference>
<dbReference type="EMBL" id="JACXSS010000001">
    <property type="protein sequence ID" value="MBD9356205.1"/>
    <property type="molecule type" value="Genomic_DNA"/>
</dbReference>
<dbReference type="RefSeq" id="WP_192374582.1">
    <property type="nucleotide sequence ID" value="NZ_CAJHIV010000001.1"/>
</dbReference>
<comment type="caution">
    <text evidence="4">The sequence shown here is derived from an EMBL/GenBank/DDBJ whole genome shotgun (WGS) entry which is preliminary data.</text>
</comment>
<name>A0ABR9CZP5_9GAMM</name>
<evidence type="ECO:0000256" key="2">
    <source>
        <dbReference type="ARBA" id="ARBA00023315"/>
    </source>
</evidence>
<keyword evidence="2" id="KW-0012">Acyltransferase</keyword>
<dbReference type="PANTHER" id="PTHR43877">
    <property type="entry name" value="AMINOALKYLPHOSPHONATE N-ACETYLTRANSFERASE-RELATED-RELATED"/>
    <property type="match status" value="1"/>
</dbReference>
<reference evidence="4 5" key="1">
    <citation type="submission" date="2020-09" db="EMBL/GenBank/DDBJ databases">
        <title>Methylomonas albis sp. nov. and Methylomonas fluvii sp. nov.: Two cold-adapted methanotrophs from the River Elbe and an amended description of Methylovulum psychrotolerans strain Eb1.</title>
        <authorList>
            <person name="Bussmann I.K."/>
            <person name="Klings K.-W."/>
            <person name="Warnstedt J."/>
            <person name="Hoppert M."/>
            <person name="Saborowski A."/>
            <person name="Horn F."/>
            <person name="Liebner S."/>
        </authorList>
    </citation>
    <scope>NUCLEOTIDE SEQUENCE [LARGE SCALE GENOMIC DNA]</scope>
    <source>
        <strain evidence="4 5">EbA</strain>
    </source>
</reference>
<accession>A0ABR9CZP5</accession>
<dbReference type="Gene3D" id="3.40.630.30">
    <property type="match status" value="1"/>
</dbReference>
<evidence type="ECO:0000313" key="5">
    <source>
        <dbReference type="Proteomes" id="UP000652176"/>
    </source>
</evidence>
<evidence type="ECO:0000256" key="1">
    <source>
        <dbReference type="ARBA" id="ARBA00022679"/>
    </source>
</evidence>